<reference evidence="1 2" key="1">
    <citation type="submission" date="2023-11" db="EMBL/GenBank/DDBJ databases">
        <title>Halocaridina rubra genome assembly.</title>
        <authorList>
            <person name="Smith C."/>
        </authorList>
    </citation>
    <scope>NUCLEOTIDE SEQUENCE [LARGE SCALE GENOMIC DNA]</scope>
    <source>
        <strain evidence="1">EP-1</strain>
        <tissue evidence="1">Whole</tissue>
    </source>
</reference>
<gene>
    <name evidence="1" type="ORF">SK128_017295</name>
</gene>
<comment type="caution">
    <text evidence="1">The sequence shown here is derived from an EMBL/GenBank/DDBJ whole genome shotgun (WGS) entry which is preliminary data.</text>
</comment>
<evidence type="ECO:0000313" key="1">
    <source>
        <dbReference type="EMBL" id="KAK7076024.1"/>
    </source>
</evidence>
<organism evidence="1 2">
    <name type="scientific">Halocaridina rubra</name>
    <name type="common">Hawaiian red shrimp</name>
    <dbReference type="NCBI Taxonomy" id="373956"/>
    <lineage>
        <taxon>Eukaryota</taxon>
        <taxon>Metazoa</taxon>
        <taxon>Ecdysozoa</taxon>
        <taxon>Arthropoda</taxon>
        <taxon>Crustacea</taxon>
        <taxon>Multicrustacea</taxon>
        <taxon>Malacostraca</taxon>
        <taxon>Eumalacostraca</taxon>
        <taxon>Eucarida</taxon>
        <taxon>Decapoda</taxon>
        <taxon>Pleocyemata</taxon>
        <taxon>Caridea</taxon>
        <taxon>Atyoidea</taxon>
        <taxon>Atyidae</taxon>
        <taxon>Halocaridina</taxon>
    </lineage>
</organism>
<evidence type="ECO:0000313" key="2">
    <source>
        <dbReference type="Proteomes" id="UP001381693"/>
    </source>
</evidence>
<dbReference type="AlphaFoldDB" id="A0AAN8XCU0"/>
<accession>A0AAN8XCU0</accession>
<keyword evidence="2" id="KW-1185">Reference proteome</keyword>
<dbReference type="Proteomes" id="UP001381693">
    <property type="component" value="Unassembled WGS sequence"/>
</dbReference>
<protein>
    <submittedName>
        <fullName evidence="1">Uncharacterized protein</fullName>
    </submittedName>
</protein>
<proteinExistence type="predicted"/>
<name>A0AAN8XCU0_HALRR</name>
<dbReference type="EMBL" id="JAXCGZ010009914">
    <property type="protein sequence ID" value="KAK7076024.1"/>
    <property type="molecule type" value="Genomic_DNA"/>
</dbReference>
<sequence length="116" mass="12794">MFNTSRAYFERDCNKELPLSGNIYEAWRLISKADREPPKARIPLNYHIPEAAPLYGLSMSLADLNLGHWLGGNNCGTPSAPVSQVHSSSYWGGAPSLSNSQIPSYLPRSHYSSLVT</sequence>